<dbReference type="VEuPathDB" id="FungiDB:B9J08_004002"/>
<protein>
    <submittedName>
        <fullName evidence="2">Uncharacterized protein</fullName>
    </submittedName>
</protein>
<gene>
    <name evidence="2" type="ORF">QG37_07875</name>
</gene>
<comment type="caution">
    <text evidence="2">The sequence shown here is derived from an EMBL/GenBank/DDBJ whole genome shotgun (WGS) entry which is preliminary data.</text>
</comment>
<evidence type="ECO:0000256" key="1">
    <source>
        <dbReference type="SAM" id="MobiDB-lite"/>
    </source>
</evidence>
<evidence type="ECO:0000313" key="3">
    <source>
        <dbReference type="Proteomes" id="UP000037122"/>
    </source>
</evidence>
<dbReference type="Proteomes" id="UP000037122">
    <property type="component" value="Unassembled WGS sequence"/>
</dbReference>
<dbReference type="AlphaFoldDB" id="A0A0L0NPC9"/>
<feature type="compositionally biased region" description="Basic residues" evidence="1">
    <location>
        <begin position="1"/>
        <end position="10"/>
    </location>
</feature>
<evidence type="ECO:0000313" key="2">
    <source>
        <dbReference type="EMBL" id="KND95918.1"/>
    </source>
</evidence>
<accession>A0A0L0NPC9</accession>
<proteinExistence type="predicted"/>
<dbReference type="VEuPathDB" id="FungiDB:QG37_07875"/>
<sequence length="554" mass="63332">MKRIFRRKSRSNSASHGDVKPFQRRLSLPAPNEVEILHSINSANVSEVTPPPQDSSELRSLLDEESVALSETETLAQPKSHRWDLQETYTENYTEYLPYVINRLRAERQEELRIGAPERNGVSIEDGTSDDDETVISELGSGECILRRPTTVWNLKRSLIVGREFIKGTTYVFPDASSFEKFRYLRSNMKKLSKNSFIIFDAEGNIKKVKGKPPSEENAGPLLEKGCVVDQRQHIIPVDYKLRGEGLPILKIVSPYMSSFRKKVPYMVYRRYRQVPLRPSDKDDEDENYELYVFCTVHVKNFSLYRRYIFHFTPEDRPPMKMLVFQNNHRPFADFNYKDTRFRISGTSLTNPYLMSYNPEMKLLVLGSRQPSLCDNIIDKLMQDAYRKSNSTINLNDCPGLTPPEEYPNPIPNPKNPILTDDDGPLLRSSIRTYILNKMPPFGRFLDSCAYMDESPLFPKKYSESGKVELYQDNTTMDPHVNLSLASSVDYDNLVLTTVFLTLQETRTRNTNRYASNKYMGGVGGGAFLAGLGFGGVRGYEPSAHLGTFSMNAL</sequence>
<reference evidence="3" key="1">
    <citation type="journal article" date="2015" name="BMC Genomics">
        <title>Draft genome of a commonly misdiagnosed multidrug resistant pathogen Candida auris.</title>
        <authorList>
            <person name="Chatterjee S."/>
            <person name="Alampalli S.V."/>
            <person name="Nageshan R.K."/>
            <person name="Chettiar S.T."/>
            <person name="Joshi S."/>
            <person name="Tatu U.S."/>
        </authorList>
    </citation>
    <scope>NUCLEOTIDE SEQUENCE [LARGE SCALE GENOMIC DNA]</scope>
    <source>
        <strain evidence="3">6684</strain>
    </source>
</reference>
<dbReference type="VEuPathDB" id="FungiDB:CJJ09_000163"/>
<organism evidence="2 3">
    <name type="scientific">Candidozyma auris</name>
    <name type="common">Yeast</name>
    <name type="synonym">Candida auris</name>
    <dbReference type="NCBI Taxonomy" id="498019"/>
    <lineage>
        <taxon>Eukaryota</taxon>
        <taxon>Fungi</taxon>
        <taxon>Dikarya</taxon>
        <taxon>Ascomycota</taxon>
        <taxon>Saccharomycotina</taxon>
        <taxon>Pichiomycetes</taxon>
        <taxon>Metschnikowiaceae</taxon>
        <taxon>Candidozyma</taxon>
    </lineage>
</organism>
<dbReference type="EMBL" id="LGST01000064">
    <property type="protein sequence ID" value="KND95918.1"/>
    <property type="molecule type" value="Genomic_DNA"/>
</dbReference>
<dbReference type="VEuPathDB" id="FungiDB:CJI97_004021"/>
<dbReference type="VEuPathDB" id="FungiDB:CJI96_0002476"/>
<dbReference type="VEuPathDB" id="FungiDB:CJJ07_002024"/>
<name>A0A0L0NPC9_CANAR</name>
<feature type="region of interest" description="Disordered" evidence="1">
    <location>
        <begin position="1"/>
        <end position="26"/>
    </location>
</feature>